<feature type="domain" description="SPOR" evidence="2">
    <location>
        <begin position="134"/>
        <end position="218"/>
    </location>
</feature>
<gene>
    <name evidence="3" type="ORF">MACH16_10370</name>
</gene>
<feature type="coiled-coil region" evidence="1">
    <location>
        <begin position="31"/>
        <end position="75"/>
    </location>
</feature>
<dbReference type="SUPFAM" id="SSF110997">
    <property type="entry name" value="Sporulation related repeat"/>
    <property type="match status" value="1"/>
</dbReference>
<dbReference type="Proteomes" id="UP001307608">
    <property type="component" value="Chromosome"/>
</dbReference>
<protein>
    <recommendedName>
        <fullName evidence="2">SPOR domain-containing protein</fullName>
    </recommendedName>
</protein>
<sequence length="226" mass="24822">MEMSKKWLIALAGLSLTACSSMDEKNTFMTYDDLQNKVRAHEDQWQAAQVKLDKIDALEAEIAALKQEKSNTMTEGEPQENIISDDSMAAVNVIPAVTPAPINEEASDKMMADSTEESVEMANAAPPVVAAPMAVQKQEYGVQVAAYGNRQDAIRGWKVMQKKSPASFDGLTPLINEKEVSGRMMYQLKVGPFFSKSFGSDFCKMLKEKGTDCLVTQYNGETFAAN</sequence>
<dbReference type="InterPro" id="IPR007730">
    <property type="entry name" value="SPOR-like_dom"/>
</dbReference>
<dbReference type="Gene3D" id="3.30.70.1070">
    <property type="entry name" value="Sporulation related repeat"/>
    <property type="match status" value="1"/>
</dbReference>
<dbReference type="RefSeq" id="WP_338266024.1">
    <property type="nucleotide sequence ID" value="NZ_AP027271.1"/>
</dbReference>
<dbReference type="EMBL" id="AP027271">
    <property type="protein sequence ID" value="BDX02289.1"/>
    <property type="molecule type" value="Genomic_DNA"/>
</dbReference>
<dbReference type="InterPro" id="IPR036680">
    <property type="entry name" value="SPOR-like_sf"/>
</dbReference>
<keyword evidence="1" id="KW-0175">Coiled coil</keyword>
<evidence type="ECO:0000313" key="4">
    <source>
        <dbReference type="Proteomes" id="UP001307608"/>
    </source>
</evidence>
<evidence type="ECO:0000313" key="3">
    <source>
        <dbReference type="EMBL" id="BDX02289.1"/>
    </source>
</evidence>
<name>A0ABM8FB25_9GAMM</name>
<dbReference type="PROSITE" id="PS51724">
    <property type="entry name" value="SPOR"/>
    <property type="match status" value="1"/>
</dbReference>
<accession>A0ABM8FB25</accession>
<reference evidence="3 4" key="1">
    <citation type="submission" date="2023-01" db="EMBL/GenBank/DDBJ databases">
        <title>Complete genome sequence of Marinomonas pontica strain 200518_36.</title>
        <authorList>
            <person name="Ueki S."/>
            <person name="Gajardo G."/>
            <person name="Maruyama F."/>
        </authorList>
    </citation>
    <scope>NUCLEOTIDE SEQUENCE [LARGE SCALE GENOMIC DNA]</scope>
    <source>
        <strain evidence="3 4">200518_36</strain>
    </source>
</reference>
<keyword evidence="4" id="KW-1185">Reference proteome</keyword>
<dbReference type="PROSITE" id="PS51257">
    <property type="entry name" value="PROKAR_LIPOPROTEIN"/>
    <property type="match status" value="1"/>
</dbReference>
<dbReference type="Pfam" id="PF05036">
    <property type="entry name" value="SPOR"/>
    <property type="match status" value="1"/>
</dbReference>
<evidence type="ECO:0000259" key="2">
    <source>
        <dbReference type="PROSITE" id="PS51724"/>
    </source>
</evidence>
<evidence type="ECO:0000256" key="1">
    <source>
        <dbReference type="SAM" id="Coils"/>
    </source>
</evidence>
<proteinExistence type="predicted"/>
<organism evidence="3 4">
    <name type="scientific">Marinomonas pontica</name>
    <dbReference type="NCBI Taxonomy" id="264739"/>
    <lineage>
        <taxon>Bacteria</taxon>
        <taxon>Pseudomonadati</taxon>
        <taxon>Pseudomonadota</taxon>
        <taxon>Gammaproteobacteria</taxon>
        <taxon>Oceanospirillales</taxon>
        <taxon>Oceanospirillaceae</taxon>
        <taxon>Marinomonas</taxon>
    </lineage>
</organism>